<dbReference type="OrthoDB" id="1641132at2759"/>
<feature type="transmembrane region" description="Helical" evidence="5">
    <location>
        <begin position="15"/>
        <end position="40"/>
    </location>
</feature>
<keyword evidence="2 5" id="KW-0812">Transmembrane</keyword>
<organism evidence="7 8">
    <name type="scientific">Hyaloscypha variabilis (strain UAMH 11265 / GT02V1 / F)</name>
    <name type="common">Meliniomyces variabilis</name>
    <dbReference type="NCBI Taxonomy" id="1149755"/>
    <lineage>
        <taxon>Eukaryota</taxon>
        <taxon>Fungi</taxon>
        <taxon>Dikarya</taxon>
        <taxon>Ascomycota</taxon>
        <taxon>Pezizomycotina</taxon>
        <taxon>Leotiomycetes</taxon>
        <taxon>Helotiales</taxon>
        <taxon>Hyaloscyphaceae</taxon>
        <taxon>Hyaloscypha</taxon>
        <taxon>Hyaloscypha variabilis</taxon>
    </lineage>
</organism>
<dbReference type="InterPro" id="IPR025423">
    <property type="entry name" value="TMEM205-like"/>
</dbReference>
<evidence type="ECO:0000256" key="2">
    <source>
        <dbReference type="ARBA" id="ARBA00022692"/>
    </source>
</evidence>
<keyword evidence="3 5" id="KW-1133">Transmembrane helix</keyword>
<evidence type="ECO:0000259" key="6">
    <source>
        <dbReference type="Pfam" id="PF13664"/>
    </source>
</evidence>
<proteinExistence type="predicted"/>
<gene>
    <name evidence="7" type="ORF">L207DRAFT_586206</name>
</gene>
<feature type="transmembrane region" description="Helical" evidence="5">
    <location>
        <begin position="52"/>
        <end position="71"/>
    </location>
</feature>
<protein>
    <recommendedName>
        <fullName evidence="6">TMEM205-like domain-containing protein</fullName>
    </recommendedName>
</protein>
<evidence type="ECO:0000256" key="1">
    <source>
        <dbReference type="ARBA" id="ARBA00004370"/>
    </source>
</evidence>
<dbReference type="Pfam" id="PF13664">
    <property type="entry name" value="DUF4149"/>
    <property type="match status" value="1"/>
</dbReference>
<feature type="domain" description="TMEM205-like" evidence="6">
    <location>
        <begin position="17"/>
        <end position="124"/>
    </location>
</feature>
<name>A0A2J6RDB1_HYAVF</name>
<evidence type="ECO:0000256" key="3">
    <source>
        <dbReference type="ARBA" id="ARBA00022989"/>
    </source>
</evidence>
<sequence>MPDLSLFKSPAPYHIISYGTLLGTEFFQTFVGGIVSYQALPRAGFSQLQQKLMPVYFSLQTALPAVLALTYPGSKILGLQSGLQGVLADRWGALVPVTTIFITGLANWAYFGPATTRVMRERKHQETKDGKKYHDPGPHSTKMQQLNSSFNTMHSLSALLNLAGYVSTCFYGFSLASRIQ</sequence>
<comment type="subcellular location">
    <subcellularLocation>
        <location evidence="1">Membrane</location>
    </subcellularLocation>
</comment>
<dbReference type="GO" id="GO:0016020">
    <property type="term" value="C:membrane"/>
    <property type="evidence" value="ECO:0007669"/>
    <property type="project" value="UniProtKB-SubCell"/>
</dbReference>
<dbReference type="PANTHER" id="PTHR23241:SF106">
    <property type="entry name" value="DUF4149 DOMAIN-CONTAINING PROTEIN"/>
    <property type="match status" value="1"/>
</dbReference>
<evidence type="ECO:0000313" key="7">
    <source>
        <dbReference type="EMBL" id="PMD36502.1"/>
    </source>
</evidence>
<dbReference type="PANTHER" id="PTHR23241">
    <property type="entry name" value="LATE EMBRYOGENESIS ABUNDANT PLANTS LEA-RELATED"/>
    <property type="match status" value="1"/>
</dbReference>
<dbReference type="AlphaFoldDB" id="A0A2J6RDB1"/>
<evidence type="ECO:0000256" key="5">
    <source>
        <dbReference type="SAM" id="Phobius"/>
    </source>
</evidence>
<keyword evidence="8" id="KW-1185">Reference proteome</keyword>
<dbReference type="InterPro" id="IPR053009">
    <property type="entry name" value="Xanthocillin_Biosynth-Assoc"/>
</dbReference>
<evidence type="ECO:0000256" key="4">
    <source>
        <dbReference type="ARBA" id="ARBA00023136"/>
    </source>
</evidence>
<evidence type="ECO:0000313" key="8">
    <source>
        <dbReference type="Proteomes" id="UP000235786"/>
    </source>
</evidence>
<keyword evidence="4 5" id="KW-0472">Membrane</keyword>
<dbReference type="Proteomes" id="UP000235786">
    <property type="component" value="Unassembled WGS sequence"/>
</dbReference>
<feature type="transmembrane region" description="Helical" evidence="5">
    <location>
        <begin position="91"/>
        <end position="111"/>
    </location>
</feature>
<accession>A0A2J6RDB1</accession>
<reference evidence="7 8" key="1">
    <citation type="submission" date="2016-04" db="EMBL/GenBank/DDBJ databases">
        <title>A degradative enzymes factory behind the ericoid mycorrhizal symbiosis.</title>
        <authorList>
            <consortium name="DOE Joint Genome Institute"/>
            <person name="Martino E."/>
            <person name="Morin E."/>
            <person name="Grelet G."/>
            <person name="Kuo A."/>
            <person name="Kohler A."/>
            <person name="Daghino S."/>
            <person name="Barry K."/>
            <person name="Choi C."/>
            <person name="Cichocki N."/>
            <person name="Clum A."/>
            <person name="Copeland A."/>
            <person name="Hainaut M."/>
            <person name="Haridas S."/>
            <person name="Labutti K."/>
            <person name="Lindquist E."/>
            <person name="Lipzen A."/>
            <person name="Khouja H.-R."/>
            <person name="Murat C."/>
            <person name="Ohm R."/>
            <person name="Olson A."/>
            <person name="Spatafora J."/>
            <person name="Veneault-Fourrey C."/>
            <person name="Henrissat B."/>
            <person name="Grigoriev I."/>
            <person name="Martin F."/>
            <person name="Perotto S."/>
        </authorList>
    </citation>
    <scope>NUCLEOTIDE SEQUENCE [LARGE SCALE GENOMIC DNA]</scope>
    <source>
        <strain evidence="7 8">F</strain>
    </source>
</reference>
<dbReference type="EMBL" id="KZ613950">
    <property type="protein sequence ID" value="PMD36502.1"/>
    <property type="molecule type" value="Genomic_DNA"/>
</dbReference>